<name>A0A380WCM8_AFIFE</name>
<dbReference type="AlphaFoldDB" id="A0A380WCM8"/>
<accession>A0A380WCM8</accession>
<dbReference type="EMBL" id="UIGB01000001">
    <property type="protein sequence ID" value="SUU86691.1"/>
    <property type="molecule type" value="Genomic_DNA"/>
</dbReference>
<sequence length="131" mass="14808">MRLGKTNNGPRNFECGVLTRNPDVKTDDPVYKFRIRIRPEEKNYTIQATTLSGKITSRAYAYDVVSNAISWKKKVITWAGADRNDKSLVMGGTFRFAEGHWFYNEVLAKIENGSEKGRATMLAGCHEEDGE</sequence>
<evidence type="ECO:0000313" key="2">
    <source>
        <dbReference type="Proteomes" id="UP000254343"/>
    </source>
</evidence>
<proteinExistence type="predicted"/>
<dbReference type="Proteomes" id="UP000254343">
    <property type="component" value="Unassembled WGS sequence"/>
</dbReference>
<evidence type="ECO:0000313" key="1">
    <source>
        <dbReference type="EMBL" id="SUU86691.1"/>
    </source>
</evidence>
<reference evidence="1 2" key="1">
    <citation type="submission" date="2018-06" db="EMBL/GenBank/DDBJ databases">
        <authorList>
            <consortium name="Pathogen Informatics"/>
            <person name="Doyle S."/>
        </authorList>
    </citation>
    <scope>NUCLEOTIDE SEQUENCE [LARGE SCALE GENOMIC DNA]</scope>
    <source>
        <strain evidence="1 2">NCTC12722</strain>
    </source>
</reference>
<gene>
    <name evidence="1" type="ORF">NCTC12722_03921</name>
</gene>
<protein>
    <submittedName>
        <fullName evidence="1">Uncharacterized protein</fullName>
    </submittedName>
</protein>
<organism evidence="1 2">
    <name type="scientific">Afipia felis</name>
    <name type="common">Cat scratch disease bacillus</name>
    <dbReference type="NCBI Taxonomy" id="1035"/>
    <lineage>
        <taxon>Bacteria</taxon>
        <taxon>Pseudomonadati</taxon>
        <taxon>Pseudomonadota</taxon>
        <taxon>Alphaproteobacteria</taxon>
        <taxon>Hyphomicrobiales</taxon>
        <taxon>Nitrobacteraceae</taxon>
        <taxon>Afipia</taxon>
    </lineage>
</organism>